<keyword evidence="2" id="KW-1185">Reference proteome</keyword>
<comment type="caution">
    <text evidence="1">The sequence shown here is derived from an EMBL/GenBank/DDBJ whole genome shotgun (WGS) entry which is preliminary data.</text>
</comment>
<sequence>MTKAVLKLTPPFKLINPIRFIRYKNTGLQTKSQSFDLKKFKKKRLEKKTTEKNVHAPLKRMNVF</sequence>
<evidence type="ECO:0000313" key="1">
    <source>
        <dbReference type="EMBL" id="RDX02448.1"/>
    </source>
</evidence>
<dbReference type="EMBL" id="LARY01000001">
    <property type="protein sequence ID" value="RDX02448.1"/>
    <property type="molecule type" value="Genomic_DNA"/>
</dbReference>
<dbReference type="Proteomes" id="UP000257055">
    <property type="component" value="Unassembled WGS sequence"/>
</dbReference>
<organism evidence="1 2">
    <name type="scientific">Listeria kieliensis</name>
    <dbReference type="NCBI Taxonomy" id="1621700"/>
    <lineage>
        <taxon>Bacteria</taxon>
        <taxon>Bacillati</taxon>
        <taxon>Bacillota</taxon>
        <taxon>Bacilli</taxon>
        <taxon>Bacillales</taxon>
        <taxon>Listeriaceae</taxon>
        <taxon>Listeria</taxon>
    </lineage>
</organism>
<gene>
    <name evidence="1" type="ORF">UR08_02735</name>
</gene>
<protein>
    <submittedName>
        <fullName evidence="1">Uncharacterized protein</fullName>
    </submittedName>
</protein>
<evidence type="ECO:0000313" key="2">
    <source>
        <dbReference type="Proteomes" id="UP000257055"/>
    </source>
</evidence>
<accession>A0A3D8TTV9</accession>
<proteinExistence type="predicted"/>
<reference evidence="2" key="1">
    <citation type="submission" date="2015-04" db="EMBL/GenBank/DDBJ databases">
        <authorList>
            <person name="Schardt J."/>
            <person name="Mueller-Herbst S."/>
            <person name="Scherer S."/>
            <person name="Huptas C."/>
        </authorList>
    </citation>
    <scope>NUCLEOTIDE SEQUENCE [LARGE SCALE GENOMIC DNA]</scope>
    <source>
        <strain evidence="2">Kiel-L1</strain>
    </source>
</reference>
<name>A0A3D8TTV9_9LIST</name>
<dbReference type="AlphaFoldDB" id="A0A3D8TTV9"/>